<dbReference type="RefSeq" id="WP_016550535.1">
    <property type="nucleotide sequence ID" value="NZ_AKWZ02000010.1"/>
</dbReference>
<organism evidence="1 2">
    <name type="scientific">Leptospira fainei serovar Hurstbridge str. BUT 6</name>
    <dbReference type="NCBI Taxonomy" id="1193011"/>
    <lineage>
        <taxon>Bacteria</taxon>
        <taxon>Pseudomonadati</taxon>
        <taxon>Spirochaetota</taxon>
        <taxon>Spirochaetia</taxon>
        <taxon>Leptospirales</taxon>
        <taxon>Leptospiraceae</taxon>
        <taxon>Leptospira</taxon>
    </lineage>
</organism>
<keyword evidence="1" id="KW-0449">Lipoprotein</keyword>
<dbReference type="Proteomes" id="UP000014540">
    <property type="component" value="Unassembled WGS sequence"/>
</dbReference>
<evidence type="ECO:0000313" key="2">
    <source>
        <dbReference type="Proteomes" id="UP000014540"/>
    </source>
</evidence>
<dbReference type="AlphaFoldDB" id="S3V0G3"/>
<name>S3V0G3_9LEPT</name>
<proteinExistence type="predicted"/>
<dbReference type="EMBL" id="AKWZ02000010">
    <property type="protein sequence ID" value="EPG74074.1"/>
    <property type="molecule type" value="Genomic_DNA"/>
</dbReference>
<protein>
    <submittedName>
        <fullName evidence="1">Lipoprotein</fullName>
    </submittedName>
</protein>
<sequence length="216" mass="24855">MKVRFLNPAWFLTAIVLGCSVSPETIAHKIFLAHGGTSFDKVNEIKFTFVVWTPEKELVRRAWTWAPKTQDVSFLDGEKEFQYNRNQMDEASKEIEAKFINDSYWLIFPFHLVWDSGVTLTYDGPQPRPDGKGPLRRLSIKYPDQGGFTPGDMYRLYYDSDYKIRYWTYHKSGAAEPTRATSWEGYATIGSIPFSLERISPNGAFKILFQDVTVAP</sequence>
<comment type="caution">
    <text evidence="1">The sequence shown here is derived from an EMBL/GenBank/DDBJ whole genome shotgun (WGS) entry which is preliminary data.</text>
</comment>
<reference evidence="1" key="1">
    <citation type="submission" date="2013-04" db="EMBL/GenBank/DDBJ databases">
        <authorList>
            <person name="Harkins D.M."/>
            <person name="Durkin A.S."/>
            <person name="Selengut J.D."/>
            <person name="Sanka R."/>
            <person name="DePew J."/>
            <person name="Purushe J."/>
            <person name="Ahmed A."/>
            <person name="van der Linden H."/>
            <person name="Goris M.G.A."/>
            <person name="Hartskeerl R.A."/>
            <person name="Vinetz J.M."/>
            <person name="Sutton G.G."/>
            <person name="Nelson W.C."/>
            <person name="Fouts D.E."/>
        </authorList>
    </citation>
    <scope>NUCLEOTIDE SEQUENCE [LARGE SCALE GENOMIC DNA]</scope>
    <source>
        <strain evidence="1">BUT 6</strain>
    </source>
</reference>
<dbReference type="STRING" id="1193011.LEP1GSC058_2753"/>
<gene>
    <name evidence="1" type="ORF">LEP1GSC058_2753</name>
</gene>
<evidence type="ECO:0000313" key="1">
    <source>
        <dbReference type="EMBL" id="EPG74074.1"/>
    </source>
</evidence>
<dbReference type="OrthoDB" id="323141at2"/>
<keyword evidence="2" id="KW-1185">Reference proteome</keyword>
<dbReference type="PROSITE" id="PS51257">
    <property type="entry name" value="PROKAR_LIPOPROTEIN"/>
    <property type="match status" value="1"/>
</dbReference>
<accession>S3V0G3</accession>